<dbReference type="PANTHER" id="PTHR11654">
    <property type="entry name" value="OLIGOPEPTIDE TRANSPORTER-RELATED"/>
    <property type="match status" value="1"/>
</dbReference>
<comment type="similarity">
    <text evidence="2">Belongs to the major facilitator superfamily. Proton-dependent oligopeptide transporter (POT/PTR) (TC 2.A.17) family.</text>
</comment>
<dbReference type="InterPro" id="IPR036259">
    <property type="entry name" value="MFS_trans_sf"/>
</dbReference>
<evidence type="ECO:0000313" key="9">
    <source>
        <dbReference type="Proteomes" id="UP001630127"/>
    </source>
</evidence>
<comment type="subcellular location">
    <subcellularLocation>
        <location evidence="1">Membrane</location>
        <topology evidence="1">Multi-pass membrane protein</topology>
    </subcellularLocation>
</comment>
<comment type="similarity">
    <text evidence="6">Belongs to the major facilitator superfamily. Phosphate:H(+) symporter (TC 2.A.1.9) family.</text>
</comment>
<proteinExistence type="inferred from homology"/>
<dbReference type="InterPro" id="IPR000109">
    <property type="entry name" value="POT_fam"/>
</dbReference>
<evidence type="ECO:0000256" key="4">
    <source>
        <dbReference type="ARBA" id="ARBA00022989"/>
    </source>
</evidence>
<evidence type="ECO:0000256" key="7">
    <source>
        <dbReference type="SAM" id="Phobius"/>
    </source>
</evidence>
<feature type="transmembrane region" description="Helical" evidence="7">
    <location>
        <begin position="28"/>
        <end position="48"/>
    </location>
</feature>
<comment type="caution">
    <text evidence="8">The sequence shown here is derived from an EMBL/GenBank/DDBJ whole genome shotgun (WGS) entry which is preliminary data.</text>
</comment>
<dbReference type="Gene3D" id="1.20.1250.20">
    <property type="entry name" value="MFS general substrate transporter like domains"/>
    <property type="match status" value="1"/>
</dbReference>
<keyword evidence="9" id="KW-1185">Reference proteome</keyword>
<evidence type="ECO:0000256" key="3">
    <source>
        <dbReference type="ARBA" id="ARBA00022692"/>
    </source>
</evidence>
<gene>
    <name evidence="8" type="ORF">ACH5RR_041205</name>
</gene>
<protein>
    <submittedName>
        <fullName evidence="8">Uncharacterized protein</fullName>
    </submittedName>
</protein>
<evidence type="ECO:0000256" key="1">
    <source>
        <dbReference type="ARBA" id="ARBA00004141"/>
    </source>
</evidence>
<evidence type="ECO:0000313" key="8">
    <source>
        <dbReference type="EMBL" id="KAL3498473.1"/>
    </source>
</evidence>
<feature type="transmembrane region" description="Helical" evidence="7">
    <location>
        <begin position="68"/>
        <end position="89"/>
    </location>
</feature>
<name>A0ABD2XUA5_9GENT</name>
<dbReference type="Proteomes" id="UP001630127">
    <property type="component" value="Unassembled WGS sequence"/>
</dbReference>
<dbReference type="AlphaFoldDB" id="A0ABD2XUA5"/>
<keyword evidence="3 7" id="KW-0812">Transmembrane</keyword>
<evidence type="ECO:0000256" key="2">
    <source>
        <dbReference type="ARBA" id="ARBA00005982"/>
    </source>
</evidence>
<sequence length="311" mass="34456">MSSSSDENHKVMKEPLLDKNLASQNGGFRAIVFILANEAFFAVSTYGLPPNMVLYLMRVYHLDMVSATNIIFMWTAAINFMPLLGAIIADSFVGRFQIIGLGSVVNLVGLIVLCLTTTIPQARPAPCNEFNSNCSSATTLQLFFLCTSFGLISIGSGGVKSSSIAFGADQLKKRNDPKNVAVLERYFGWYYASSLFAVFIAYACIVYIQDKIGWEVGFGVPVVLMFFSVISFFLASSFYIKLKPKSSLVTELIQVIVASYRKSNIKFSQSTEYLYHHKEGSCLLPSEKLRYLNRACLIIDHQQELTPDGKA</sequence>
<evidence type="ECO:0000256" key="5">
    <source>
        <dbReference type="ARBA" id="ARBA00023136"/>
    </source>
</evidence>
<dbReference type="GO" id="GO:0016020">
    <property type="term" value="C:membrane"/>
    <property type="evidence" value="ECO:0007669"/>
    <property type="project" value="UniProtKB-SubCell"/>
</dbReference>
<dbReference type="EMBL" id="JBJUIK010000017">
    <property type="protein sequence ID" value="KAL3498473.1"/>
    <property type="molecule type" value="Genomic_DNA"/>
</dbReference>
<dbReference type="Pfam" id="PF00854">
    <property type="entry name" value="PTR2"/>
    <property type="match status" value="1"/>
</dbReference>
<keyword evidence="4 7" id="KW-1133">Transmembrane helix</keyword>
<feature type="transmembrane region" description="Helical" evidence="7">
    <location>
        <begin position="189"/>
        <end position="208"/>
    </location>
</feature>
<feature type="transmembrane region" description="Helical" evidence="7">
    <location>
        <begin position="220"/>
        <end position="240"/>
    </location>
</feature>
<keyword evidence="5 7" id="KW-0472">Membrane</keyword>
<accession>A0ABD2XUA5</accession>
<feature type="transmembrane region" description="Helical" evidence="7">
    <location>
        <begin position="142"/>
        <end position="168"/>
    </location>
</feature>
<feature type="transmembrane region" description="Helical" evidence="7">
    <location>
        <begin position="101"/>
        <end position="122"/>
    </location>
</feature>
<reference evidence="8 9" key="1">
    <citation type="submission" date="2024-11" db="EMBL/GenBank/DDBJ databases">
        <title>A near-complete genome assembly of Cinchona calisaya.</title>
        <authorList>
            <person name="Lian D.C."/>
            <person name="Zhao X.W."/>
            <person name="Wei L."/>
        </authorList>
    </citation>
    <scope>NUCLEOTIDE SEQUENCE [LARGE SCALE GENOMIC DNA]</scope>
    <source>
        <tissue evidence="8">Nenye</tissue>
    </source>
</reference>
<dbReference type="SUPFAM" id="SSF103473">
    <property type="entry name" value="MFS general substrate transporter"/>
    <property type="match status" value="1"/>
</dbReference>
<evidence type="ECO:0000256" key="6">
    <source>
        <dbReference type="ARBA" id="ARBA00044504"/>
    </source>
</evidence>
<organism evidence="8 9">
    <name type="scientific">Cinchona calisaya</name>
    <dbReference type="NCBI Taxonomy" id="153742"/>
    <lineage>
        <taxon>Eukaryota</taxon>
        <taxon>Viridiplantae</taxon>
        <taxon>Streptophyta</taxon>
        <taxon>Embryophyta</taxon>
        <taxon>Tracheophyta</taxon>
        <taxon>Spermatophyta</taxon>
        <taxon>Magnoliopsida</taxon>
        <taxon>eudicotyledons</taxon>
        <taxon>Gunneridae</taxon>
        <taxon>Pentapetalae</taxon>
        <taxon>asterids</taxon>
        <taxon>lamiids</taxon>
        <taxon>Gentianales</taxon>
        <taxon>Rubiaceae</taxon>
        <taxon>Cinchonoideae</taxon>
        <taxon>Cinchoneae</taxon>
        <taxon>Cinchona</taxon>
    </lineage>
</organism>